<evidence type="ECO:0000313" key="2">
    <source>
        <dbReference type="EMBL" id="GEA80632.1"/>
    </source>
</evidence>
<dbReference type="EMBL" id="BJLP01000014">
    <property type="protein sequence ID" value="GEA80632.1"/>
    <property type="molecule type" value="Genomic_DNA"/>
</dbReference>
<reference evidence="2 3" key="1">
    <citation type="submission" date="2019-06" db="EMBL/GenBank/DDBJ databases">
        <title>Whole genome shotgun sequence of Cellulomonas uda NBRC 3747.</title>
        <authorList>
            <person name="Hosoyama A."/>
            <person name="Uohara A."/>
            <person name="Ohji S."/>
            <person name="Ichikawa N."/>
        </authorList>
    </citation>
    <scope>NUCLEOTIDE SEQUENCE [LARGE SCALE GENOMIC DNA]</scope>
    <source>
        <strain evidence="2 3">NBRC 3747</strain>
    </source>
</reference>
<evidence type="ECO:0000256" key="1">
    <source>
        <dbReference type="SAM" id="MobiDB-lite"/>
    </source>
</evidence>
<proteinExistence type="predicted"/>
<dbReference type="RefSeq" id="WP_244937672.1">
    <property type="nucleotide sequence ID" value="NZ_BJLP01000014.1"/>
</dbReference>
<accession>A0A4Y3K9J0</accession>
<organism evidence="2 3">
    <name type="scientific">Cellulomonas uda</name>
    <dbReference type="NCBI Taxonomy" id="1714"/>
    <lineage>
        <taxon>Bacteria</taxon>
        <taxon>Bacillati</taxon>
        <taxon>Actinomycetota</taxon>
        <taxon>Actinomycetes</taxon>
        <taxon>Micrococcales</taxon>
        <taxon>Cellulomonadaceae</taxon>
        <taxon>Cellulomonas</taxon>
    </lineage>
</organism>
<dbReference type="AlphaFoldDB" id="A0A4Y3K9J0"/>
<gene>
    <name evidence="2" type="ORF">CUD01_10760</name>
</gene>
<feature type="region of interest" description="Disordered" evidence="1">
    <location>
        <begin position="1"/>
        <end position="21"/>
    </location>
</feature>
<name>A0A4Y3K9J0_CELUD</name>
<evidence type="ECO:0000313" key="3">
    <source>
        <dbReference type="Proteomes" id="UP000315842"/>
    </source>
</evidence>
<protein>
    <submittedName>
        <fullName evidence="2">Uncharacterized protein</fullName>
    </submittedName>
</protein>
<comment type="caution">
    <text evidence="2">The sequence shown here is derived from an EMBL/GenBank/DDBJ whole genome shotgun (WGS) entry which is preliminary data.</text>
</comment>
<keyword evidence="3" id="KW-1185">Reference proteome</keyword>
<sequence length="70" mass="7866">MSTLRPQWEWQLSGPSGTLDRPVSPVFGNRYDAEQWLGEHWRTLAGQGVTVASLRQEDRPVGPPIPLPRS</sequence>
<dbReference type="Proteomes" id="UP000315842">
    <property type="component" value="Unassembled WGS sequence"/>
</dbReference>